<proteinExistence type="predicted"/>
<name>A0A6N7LGL4_SINTE</name>
<keyword evidence="1" id="KW-0732">Signal</keyword>
<feature type="signal peptide" evidence="1">
    <location>
        <begin position="1"/>
        <end position="24"/>
    </location>
</feature>
<sequence>MRLFNRVATAAMVSCVLFTAPALAETVKIRDVTGRDVEVEVPVKHVILGEGRQIYFLAALDREEPFKRVVGWRDDLSKADPESYAAYLAKYPDIAKLPAFGGMKDGTFDIEQAVALKPDVVLMNVDAKTATEEAGYIEKLGKVGIPLVYVDFREKPMENTEPSMRIMGKLIGKEEKAEEFIKFRADNIARVTDVLAKADAKKPLVFVERAGGYSDDCCMSFGNENFGKMVELAGGVNMAKDIIPGTFGTVNPEQIIAANPDQIIITGGNWQGYVPGGAWVGVGYGADETEARRKLENLTKRAAFTGVTAVKDSNVHAIWHQFYNNPYQFVAVQQIAKWLHPDLFKDLDPEATFKELHERFLPLPYKGGYFVSLNVGQ</sequence>
<dbReference type="EMBL" id="WITC01000057">
    <property type="protein sequence ID" value="MQX16045.1"/>
    <property type="molecule type" value="Genomic_DNA"/>
</dbReference>
<dbReference type="SUPFAM" id="SSF53807">
    <property type="entry name" value="Helical backbone' metal receptor"/>
    <property type="match status" value="1"/>
</dbReference>
<organism evidence="3 4">
    <name type="scientific">Sinorhizobium terangae</name>
    <dbReference type="NCBI Taxonomy" id="110322"/>
    <lineage>
        <taxon>Bacteria</taxon>
        <taxon>Pseudomonadati</taxon>
        <taxon>Pseudomonadota</taxon>
        <taxon>Alphaproteobacteria</taxon>
        <taxon>Hyphomicrobiales</taxon>
        <taxon>Rhizobiaceae</taxon>
        <taxon>Sinorhizobium/Ensifer group</taxon>
        <taxon>Sinorhizobium</taxon>
    </lineage>
</organism>
<dbReference type="RefSeq" id="WP_153439968.1">
    <property type="nucleotide sequence ID" value="NZ_JACIGA010000006.1"/>
</dbReference>
<comment type="caution">
    <text evidence="3">The sequence shown here is derived from an EMBL/GenBank/DDBJ whole genome shotgun (WGS) entry which is preliminary data.</text>
</comment>
<dbReference type="CDD" id="cd01139">
    <property type="entry name" value="TroA_f"/>
    <property type="match status" value="1"/>
</dbReference>
<dbReference type="InterPro" id="IPR050902">
    <property type="entry name" value="ABC_Transporter_SBP"/>
</dbReference>
<keyword evidence="4" id="KW-1185">Reference proteome</keyword>
<dbReference type="InterPro" id="IPR002491">
    <property type="entry name" value="ABC_transptr_periplasmic_BD"/>
</dbReference>
<evidence type="ECO:0000256" key="1">
    <source>
        <dbReference type="SAM" id="SignalP"/>
    </source>
</evidence>
<protein>
    <submittedName>
        <fullName evidence="3">ABC transporter substrate-binding protein</fullName>
    </submittedName>
</protein>
<evidence type="ECO:0000313" key="4">
    <source>
        <dbReference type="Proteomes" id="UP000439983"/>
    </source>
</evidence>
<feature type="chain" id="PRO_5026690403" evidence="1">
    <location>
        <begin position="25"/>
        <end position="377"/>
    </location>
</feature>
<dbReference type="Gene3D" id="3.40.50.1980">
    <property type="entry name" value="Nitrogenase molybdenum iron protein domain"/>
    <property type="match status" value="2"/>
</dbReference>
<dbReference type="AlphaFoldDB" id="A0A6N7LGL4"/>
<dbReference type="PANTHER" id="PTHR30535">
    <property type="entry name" value="VITAMIN B12-BINDING PROTEIN"/>
    <property type="match status" value="1"/>
</dbReference>
<dbReference type="Pfam" id="PF01497">
    <property type="entry name" value="Peripla_BP_2"/>
    <property type="match status" value="1"/>
</dbReference>
<evidence type="ECO:0000313" key="3">
    <source>
        <dbReference type="EMBL" id="MQX16045.1"/>
    </source>
</evidence>
<dbReference type="PROSITE" id="PS50983">
    <property type="entry name" value="FE_B12_PBP"/>
    <property type="match status" value="1"/>
</dbReference>
<accession>A0A6N7LGL4</accession>
<feature type="domain" description="Fe/B12 periplasmic-binding" evidence="2">
    <location>
        <begin position="45"/>
        <end position="347"/>
    </location>
</feature>
<dbReference type="Proteomes" id="UP000439983">
    <property type="component" value="Unassembled WGS sequence"/>
</dbReference>
<dbReference type="PANTHER" id="PTHR30535:SF34">
    <property type="entry name" value="MOLYBDATE-BINDING PROTEIN MOLA"/>
    <property type="match status" value="1"/>
</dbReference>
<reference evidence="3 4" key="1">
    <citation type="journal article" date="2013" name="Genome Biol.">
        <title>Comparative genomics of the core and accessory genomes of 48 Sinorhizobium strains comprising five genospecies.</title>
        <authorList>
            <person name="Sugawara M."/>
            <person name="Epstein B."/>
            <person name="Badgley B.D."/>
            <person name="Unno T."/>
            <person name="Xu L."/>
            <person name="Reese J."/>
            <person name="Gyaneshwar P."/>
            <person name="Denny R."/>
            <person name="Mudge J."/>
            <person name="Bharti A.K."/>
            <person name="Farmer A.D."/>
            <person name="May G.D."/>
            <person name="Woodward J.E."/>
            <person name="Medigue C."/>
            <person name="Vallenet D."/>
            <person name="Lajus A."/>
            <person name="Rouy Z."/>
            <person name="Martinez-Vaz B."/>
            <person name="Tiffin P."/>
            <person name="Young N.D."/>
            <person name="Sadowsky M.J."/>
        </authorList>
    </citation>
    <scope>NUCLEOTIDE SEQUENCE [LARGE SCALE GENOMIC DNA]</scope>
    <source>
        <strain evidence="3 4">USDA4894</strain>
    </source>
</reference>
<gene>
    <name evidence="3" type="ORF">GHK62_15125</name>
</gene>
<evidence type="ECO:0000259" key="2">
    <source>
        <dbReference type="PROSITE" id="PS50983"/>
    </source>
</evidence>
<dbReference type="OrthoDB" id="9775594at2"/>